<reference evidence="1 2" key="2">
    <citation type="submission" date="2009-02" db="EMBL/GenBank/DDBJ databases">
        <title>Draft genome sequence of Clostridium methylpentosum (DSM 5476).</title>
        <authorList>
            <person name="Sudarsanam P."/>
            <person name="Ley R."/>
            <person name="Guruge J."/>
            <person name="Turnbaugh P.J."/>
            <person name="Mahowald M."/>
            <person name="Liep D."/>
            <person name="Gordon J."/>
        </authorList>
    </citation>
    <scope>NUCLEOTIDE SEQUENCE [LARGE SCALE GENOMIC DNA]</scope>
    <source>
        <strain evidence="1 2">DSM 5476</strain>
    </source>
</reference>
<name>C0EI73_9FIRM</name>
<dbReference type="EMBL" id="ACEC01000124">
    <property type="protein sequence ID" value="EEG28882.1"/>
    <property type="molecule type" value="Genomic_DNA"/>
</dbReference>
<organism evidence="1 2">
    <name type="scientific">[Clostridium] methylpentosum DSM 5476</name>
    <dbReference type="NCBI Taxonomy" id="537013"/>
    <lineage>
        <taxon>Bacteria</taxon>
        <taxon>Bacillati</taxon>
        <taxon>Bacillota</taxon>
        <taxon>Clostridia</taxon>
        <taxon>Eubacteriales</taxon>
        <taxon>Oscillospiraceae</taxon>
        <taxon>Oscillospiraceae incertae sedis</taxon>
    </lineage>
</organism>
<evidence type="ECO:0000313" key="1">
    <source>
        <dbReference type="EMBL" id="EEG28882.1"/>
    </source>
</evidence>
<dbReference type="STRING" id="537013.CLOSTMETH_03569"/>
<protein>
    <submittedName>
        <fullName evidence="1">Uncharacterized protein</fullName>
    </submittedName>
</protein>
<keyword evidence="2" id="KW-1185">Reference proteome</keyword>
<comment type="caution">
    <text evidence="1">The sequence shown here is derived from an EMBL/GenBank/DDBJ whole genome shotgun (WGS) entry which is preliminary data.</text>
</comment>
<dbReference type="Proteomes" id="UP000003340">
    <property type="component" value="Unassembled WGS sequence"/>
</dbReference>
<dbReference type="AlphaFoldDB" id="C0EI73"/>
<proteinExistence type="predicted"/>
<evidence type="ECO:0000313" key="2">
    <source>
        <dbReference type="Proteomes" id="UP000003340"/>
    </source>
</evidence>
<dbReference type="HOGENOM" id="CLU_3006146_0_0_9"/>
<gene>
    <name evidence="1" type="ORF">CLOSTMETH_03569</name>
</gene>
<sequence>MLTSSAAASNDAEHRFKDNFICFLLFKNFFIYKIKINPPFQTKKHRITQAKIIKLL</sequence>
<accession>C0EI73</accession>
<reference evidence="1 2" key="1">
    <citation type="submission" date="2009-01" db="EMBL/GenBank/DDBJ databases">
        <authorList>
            <person name="Fulton L."/>
            <person name="Clifton S."/>
            <person name="Fulton B."/>
            <person name="Xu J."/>
            <person name="Minx P."/>
            <person name="Pepin K.H."/>
            <person name="Johnson M."/>
            <person name="Bhonagiri V."/>
            <person name="Nash W.E."/>
            <person name="Mardis E.R."/>
            <person name="Wilson R.K."/>
        </authorList>
    </citation>
    <scope>NUCLEOTIDE SEQUENCE [LARGE SCALE GENOMIC DNA]</scope>
    <source>
        <strain evidence="1 2">DSM 5476</strain>
    </source>
</reference>